<comment type="caution">
    <text evidence="2">The sequence shown here is derived from an EMBL/GenBank/DDBJ whole genome shotgun (WGS) entry which is preliminary data.</text>
</comment>
<gene>
    <name evidence="2" type="ORF">ACFQ2S_14295</name>
</gene>
<accession>A0ABW3IRV2</accession>
<dbReference type="EMBL" id="JBHTJT010000030">
    <property type="protein sequence ID" value="MFD0980820.1"/>
    <property type="molecule type" value="Genomic_DNA"/>
</dbReference>
<organism evidence="2 3">
    <name type="scientific">Tropicimonas aquimaris</name>
    <dbReference type="NCBI Taxonomy" id="914152"/>
    <lineage>
        <taxon>Bacteria</taxon>
        <taxon>Pseudomonadati</taxon>
        <taxon>Pseudomonadota</taxon>
        <taxon>Alphaproteobacteria</taxon>
        <taxon>Rhodobacterales</taxon>
        <taxon>Roseobacteraceae</taxon>
        <taxon>Tropicimonas</taxon>
    </lineage>
</organism>
<protein>
    <submittedName>
        <fullName evidence="2">DUF1127 domain-containing protein</fullName>
    </submittedName>
</protein>
<dbReference type="InterPro" id="IPR009506">
    <property type="entry name" value="YjiS-like"/>
</dbReference>
<sequence length="71" mass="7593">MDYAANSPIAAGASRSFLSAALDGLKALYRRQASYLRTTGELKELTDRELADLGFNRADISAIARTASRAA</sequence>
<dbReference type="Pfam" id="PF06568">
    <property type="entry name" value="YjiS-like"/>
    <property type="match status" value="1"/>
</dbReference>
<feature type="domain" description="YjiS-like" evidence="1">
    <location>
        <begin position="26"/>
        <end position="60"/>
    </location>
</feature>
<dbReference type="RefSeq" id="WP_386075432.1">
    <property type="nucleotide sequence ID" value="NZ_JBHTJT010000030.1"/>
</dbReference>
<proteinExistence type="predicted"/>
<evidence type="ECO:0000313" key="3">
    <source>
        <dbReference type="Proteomes" id="UP001597108"/>
    </source>
</evidence>
<reference evidence="3" key="1">
    <citation type="journal article" date="2019" name="Int. J. Syst. Evol. Microbiol.">
        <title>The Global Catalogue of Microorganisms (GCM) 10K type strain sequencing project: providing services to taxonomists for standard genome sequencing and annotation.</title>
        <authorList>
            <consortium name="The Broad Institute Genomics Platform"/>
            <consortium name="The Broad Institute Genome Sequencing Center for Infectious Disease"/>
            <person name="Wu L."/>
            <person name="Ma J."/>
        </authorList>
    </citation>
    <scope>NUCLEOTIDE SEQUENCE [LARGE SCALE GENOMIC DNA]</scope>
    <source>
        <strain evidence="3">CCUG 60524</strain>
    </source>
</reference>
<evidence type="ECO:0000259" key="1">
    <source>
        <dbReference type="Pfam" id="PF06568"/>
    </source>
</evidence>
<evidence type="ECO:0000313" key="2">
    <source>
        <dbReference type="EMBL" id="MFD0980820.1"/>
    </source>
</evidence>
<dbReference type="Proteomes" id="UP001597108">
    <property type="component" value="Unassembled WGS sequence"/>
</dbReference>
<name>A0ABW3IRV2_9RHOB</name>
<keyword evidence="3" id="KW-1185">Reference proteome</keyword>